<dbReference type="GO" id="GO:0009279">
    <property type="term" value="C:cell outer membrane"/>
    <property type="evidence" value="ECO:0007669"/>
    <property type="project" value="UniProtKB-SubCell"/>
</dbReference>
<dbReference type="EMBL" id="KM596599">
    <property type="protein sequence ID" value="AIY26172.1"/>
    <property type="molecule type" value="Genomic_DNA"/>
</dbReference>
<dbReference type="InterPro" id="IPR051906">
    <property type="entry name" value="TolC-like"/>
</dbReference>
<keyword evidence="3" id="KW-0813">Transport</keyword>
<comment type="similarity">
    <text evidence="2">Belongs to the outer membrane factor (OMF) (TC 1.B.17) family.</text>
</comment>
<dbReference type="GO" id="GO:1990281">
    <property type="term" value="C:efflux pump complex"/>
    <property type="evidence" value="ECO:0007669"/>
    <property type="project" value="TreeGrafter"/>
</dbReference>
<dbReference type="SUPFAM" id="SSF56954">
    <property type="entry name" value="Outer membrane efflux proteins (OEP)"/>
    <property type="match status" value="1"/>
</dbReference>
<evidence type="ECO:0000256" key="5">
    <source>
        <dbReference type="ARBA" id="ARBA00022692"/>
    </source>
</evidence>
<evidence type="ECO:0000256" key="8">
    <source>
        <dbReference type="SAM" id="SignalP"/>
    </source>
</evidence>
<dbReference type="InterPro" id="IPR003423">
    <property type="entry name" value="OMP_efflux"/>
</dbReference>
<evidence type="ECO:0000256" key="4">
    <source>
        <dbReference type="ARBA" id="ARBA00022452"/>
    </source>
</evidence>
<dbReference type="PANTHER" id="PTHR30026:SF5">
    <property type="entry name" value="ABC-TYPE EFFLUX SYSTEM SECRETIN COMPONENT"/>
    <property type="match status" value="1"/>
</dbReference>
<evidence type="ECO:0000313" key="9">
    <source>
        <dbReference type="EMBL" id="AIY26172.1"/>
    </source>
</evidence>
<organism evidence="9">
    <name type="scientific">Vibrio tapetis</name>
    <dbReference type="NCBI Taxonomy" id="52443"/>
    <lineage>
        <taxon>Bacteria</taxon>
        <taxon>Pseudomonadati</taxon>
        <taxon>Pseudomonadota</taxon>
        <taxon>Gammaproteobacteria</taxon>
        <taxon>Vibrionales</taxon>
        <taxon>Vibrionaceae</taxon>
        <taxon>Vibrio</taxon>
    </lineage>
</organism>
<accession>A0A0A1E9M3</accession>
<keyword evidence="6" id="KW-0472">Membrane</keyword>
<proteinExistence type="inferred from homology"/>
<name>A0A0A1E9M3_9VIBR</name>
<feature type="signal peptide" evidence="8">
    <location>
        <begin position="1"/>
        <end position="22"/>
    </location>
</feature>
<keyword evidence="7" id="KW-0998">Cell outer membrane</keyword>
<keyword evidence="5" id="KW-0812">Transmembrane</keyword>
<evidence type="ECO:0000256" key="1">
    <source>
        <dbReference type="ARBA" id="ARBA00004442"/>
    </source>
</evidence>
<evidence type="ECO:0000256" key="6">
    <source>
        <dbReference type="ARBA" id="ARBA00023136"/>
    </source>
</evidence>
<keyword evidence="4" id="KW-1134">Transmembrane beta strand</keyword>
<reference evidence="9" key="1">
    <citation type="journal article" date="2014" name="PLoS ONE">
        <title>Characterization of the secretomes of two vibrios pathogenic to mollusks.</title>
        <authorList>
            <person name="Madec S."/>
            <person name="Pichereau V."/>
            <person name="Jacq A."/>
            <person name="Paillard M."/>
            <person name="Boisset C."/>
            <person name="Guerard F."/>
            <person name="Paillard C."/>
            <person name="Nicolas J.L."/>
        </authorList>
    </citation>
    <scope>NUCLEOTIDE SEQUENCE</scope>
    <source>
        <strain evidence="9">CECT4600</strain>
    </source>
</reference>
<dbReference type="PANTHER" id="PTHR30026">
    <property type="entry name" value="OUTER MEMBRANE PROTEIN TOLC"/>
    <property type="match status" value="1"/>
</dbReference>
<keyword evidence="8" id="KW-0732">Signal</keyword>
<dbReference type="AlphaFoldDB" id="A0A0A1E9M3"/>
<dbReference type="GO" id="GO:0015562">
    <property type="term" value="F:efflux transmembrane transporter activity"/>
    <property type="evidence" value="ECO:0007669"/>
    <property type="project" value="InterPro"/>
</dbReference>
<dbReference type="Gene3D" id="1.20.1600.10">
    <property type="entry name" value="Outer membrane efflux proteins (OEP)"/>
    <property type="match status" value="1"/>
</dbReference>
<dbReference type="GO" id="GO:0015288">
    <property type="term" value="F:porin activity"/>
    <property type="evidence" value="ECO:0007669"/>
    <property type="project" value="TreeGrafter"/>
</dbReference>
<evidence type="ECO:0000256" key="3">
    <source>
        <dbReference type="ARBA" id="ARBA00022448"/>
    </source>
</evidence>
<comment type="subcellular location">
    <subcellularLocation>
        <location evidence="1">Cell outer membrane</location>
    </subcellularLocation>
</comment>
<evidence type="ECO:0000256" key="2">
    <source>
        <dbReference type="ARBA" id="ARBA00007613"/>
    </source>
</evidence>
<evidence type="ECO:0000256" key="7">
    <source>
        <dbReference type="ARBA" id="ARBA00023237"/>
    </source>
</evidence>
<dbReference type="Pfam" id="PF02321">
    <property type="entry name" value="OEP"/>
    <property type="match status" value="2"/>
</dbReference>
<feature type="chain" id="PRO_5001973860" evidence="8">
    <location>
        <begin position="23"/>
        <end position="467"/>
    </location>
</feature>
<sequence length="467" mass="51360">MKRTTSWLIGGVLALPFIAANAQPLAFEQAWQIVQSDNDSLAASQANVDRYRYLQQSKDGLNLPSIKLSANYTVLDKDVTVNGHQLADATTGLEGLSGSPVGGFLGNILGGIETTVTERDIFSSSIRAIWPIFTGGRITAAQEIAAGQADQARSEFAMERQARFEDLSKYYFSVVLTKEVLATRKAVEQGLTQHRDFALKLEKQGQIAKVERLQAEASLDKAKVDTRKAARDMEIASAALASLLNQKDIELESALFINHKLPPLSAFVDQTLATYPGLDILDAKKKQATNLVKAEDGKYLPEVFVYGDYSVYEHESLASQMKPDWMVGIGVSVPLIDTSGRSDRSQAAHSAVRQVQYLRIQAEKNLEVLVEKTYLAAEQSMEEVNGLQSSLNLATENLNLRSRAFNQGLSNSLEVVDAELYLASIKTQQHLARFNYLIALNKLLALSNEMNTFSQYESSAIAQKDNS</sequence>
<protein>
    <submittedName>
        <fullName evidence="9">Putative efflux pump outer membrane protein of type I secretion system</fullName>
    </submittedName>
</protein>